<reference evidence="1" key="1">
    <citation type="submission" date="2019-12" db="EMBL/GenBank/DDBJ databases">
        <title>High-Quality draft genome sequences of three cyanobacteria isolated from the limestone walls of the Old Cathedral of Coimbra.</title>
        <authorList>
            <person name="Tiago I."/>
            <person name="Soares F."/>
            <person name="Portugal A."/>
        </authorList>
    </citation>
    <scope>NUCLEOTIDE SEQUENCE [LARGE SCALE GENOMIC DNA]</scope>
    <source>
        <strain evidence="1">C</strain>
    </source>
</reference>
<name>A0A8K1ZWU3_9CYAN</name>
<accession>A0A8K1ZWU3</accession>
<dbReference type="EMBL" id="WVIC01000004">
    <property type="protein sequence ID" value="NCJ05578.1"/>
    <property type="molecule type" value="Genomic_DNA"/>
</dbReference>
<comment type="caution">
    <text evidence="1">The sequence shown here is derived from an EMBL/GenBank/DDBJ whole genome shotgun (WGS) entry which is preliminary data.</text>
</comment>
<sequence length="85" mass="9400">MKYPSPDSSPCTTTRPQKGVSEALVAAAIAGVIHTARSQGQTLKDLQAEVMEDDHLLDRAMRRWLSEVVSEVWAASPEFRKDTTE</sequence>
<keyword evidence="2" id="KW-1185">Reference proteome</keyword>
<protein>
    <submittedName>
        <fullName evidence="1">Uncharacterized protein</fullName>
    </submittedName>
</protein>
<dbReference type="Proteomes" id="UP000607397">
    <property type="component" value="Unassembled WGS sequence"/>
</dbReference>
<proteinExistence type="predicted"/>
<organism evidence="1 2">
    <name type="scientific">Petrachloros mirabilis ULC683</name>
    <dbReference type="NCBI Taxonomy" id="2781853"/>
    <lineage>
        <taxon>Bacteria</taxon>
        <taxon>Bacillati</taxon>
        <taxon>Cyanobacteriota</taxon>
        <taxon>Cyanophyceae</taxon>
        <taxon>Synechococcales</taxon>
        <taxon>Petrachlorosaceae</taxon>
        <taxon>Petrachloros</taxon>
        <taxon>Petrachloros mirabilis</taxon>
    </lineage>
</organism>
<gene>
    <name evidence="1" type="ORF">GS597_03445</name>
</gene>
<evidence type="ECO:0000313" key="1">
    <source>
        <dbReference type="EMBL" id="NCJ05578.1"/>
    </source>
</evidence>
<evidence type="ECO:0000313" key="2">
    <source>
        <dbReference type="Proteomes" id="UP000607397"/>
    </source>
</evidence>
<dbReference type="AlphaFoldDB" id="A0A8K1ZWU3"/>